<reference evidence="8" key="1">
    <citation type="submission" date="2022-11" db="UniProtKB">
        <authorList>
            <consortium name="WormBaseParasite"/>
        </authorList>
    </citation>
    <scope>IDENTIFICATION</scope>
</reference>
<organism evidence="7 8">
    <name type="scientific">Plectus sambesii</name>
    <dbReference type="NCBI Taxonomy" id="2011161"/>
    <lineage>
        <taxon>Eukaryota</taxon>
        <taxon>Metazoa</taxon>
        <taxon>Ecdysozoa</taxon>
        <taxon>Nematoda</taxon>
        <taxon>Chromadorea</taxon>
        <taxon>Plectida</taxon>
        <taxon>Plectina</taxon>
        <taxon>Plectoidea</taxon>
        <taxon>Plectidae</taxon>
        <taxon>Plectus</taxon>
    </lineage>
</organism>
<sequence>MKDLPDSHRLPLKANGSPRGSNGVLFAGNSNGGGKEDSPAESYEGSDTDRVLVEQILEAIATLKREKTSATRDRLVAKVSRAYGVDKAIVEQQLRRALKSGLLFQLYL</sequence>
<keyword evidence="4" id="KW-0539">Nucleus</keyword>
<dbReference type="AlphaFoldDB" id="A0A914WI67"/>
<dbReference type="GO" id="GO:0006325">
    <property type="term" value="P:chromatin organization"/>
    <property type="evidence" value="ECO:0007669"/>
    <property type="project" value="UniProtKB-KW"/>
</dbReference>
<dbReference type="GO" id="GO:0005634">
    <property type="term" value="C:nucleus"/>
    <property type="evidence" value="ECO:0007669"/>
    <property type="project" value="UniProtKB-SubCell"/>
</dbReference>
<accession>A0A914WI67</accession>
<proteinExistence type="predicted"/>
<dbReference type="Gene3D" id="1.10.10.10">
    <property type="entry name" value="Winged helix-like DNA-binding domain superfamily/Winged helix DNA-binding domain"/>
    <property type="match status" value="1"/>
</dbReference>
<dbReference type="PROSITE" id="PS52014">
    <property type="entry name" value="SAMD1_WH"/>
    <property type="match status" value="1"/>
</dbReference>
<dbReference type="GO" id="GO:0003677">
    <property type="term" value="F:DNA binding"/>
    <property type="evidence" value="ECO:0007669"/>
    <property type="project" value="InterPro"/>
</dbReference>
<dbReference type="InterPro" id="IPR048589">
    <property type="entry name" value="SAMD1-like_WH"/>
</dbReference>
<evidence type="ECO:0000256" key="2">
    <source>
        <dbReference type="ARBA" id="ARBA00022553"/>
    </source>
</evidence>
<evidence type="ECO:0000256" key="1">
    <source>
        <dbReference type="ARBA" id="ARBA00004123"/>
    </source>
</evidence>
<evidence type="ECO:0000313" key="8">
    <source>
        <dbReference type="WBParaSite" id="PSAMB.scaffold3974size16192.g23034.t1"/>
    </source>
</evidence>
<keyword evidence="7" id="KW-1185">Reference proteome</keyword>
<dbReference type="Proteomes" id="UP000887566">
    <property type="component" value="Unplaced"/>
</dbReference>
<dbReference type="InterPro" id="IPR036388">
    <property type="entry name" value="WH-like_DNA-bd_sf"/>
</dbReference>
<evidence type="ECO:0000259" key="6">
    <source>
        <dbReference type="PROSITE" id="PS52014"/>
    </source>
</evidence>
<protein>
    <recommendedName>
        <fullName evidence="6">SAMD1-like winged helix (WH) domain-containing protein</fullName>
    </recommendedName>
</protein>
<feature type="domain" description="SAMD1-like winged helix (WH)" evidence="6">
    <location>
        <begin position="44"/>
        <end position="108"/>
    </location>
</feature>
<evidence type="ECO:0000256" key="5">
    <source>
        <dbReference type="SAM" id="MobiDB-lite"/>
    </source>
</evidence>
<evidence type="ECO:0000313" key="7">
    <source>
        <dbReference type="Proteomes" id="UP000887566"/>
    </source>
</evidence>
<dbReference type="WBParaSite" id="PSAMB.scaffold3974size16192.g23034.t1">
    <property type="protein sequence ID" value="PSAMB.scaffold3974size16192.g23034.t1"/>
    <property type="gene ID" value="PSAMB.scaffold3974size16192.g23034"/>
</dbReference>
<comment type="subcellular location">
    <subcellularLocation>
        <location evidence="1">Nucleus</location>
    </subcellularLocation>
</comment>
<keyword evidence="3" id="KW-0156">Chromatin regulator</keyword>
<keyword evidence="2" id="KW-0597">Phosphoprotein</keyword>
<name>A0A914WI67_9BILA</name>
<evidence type="ECO:0000256" key="3">
    <source>
        <dbReference type="ARBA" id="ARBA00022853"/>
    </source>
</evidence>
<feature type="region of interest" description="Disordered" evidence="5">
    <location>
        <begin position="1"/>
        <end position="47"/>
    </location>
</feature>
<dbReference type="Pfam" id="PF21524">
    <property type="entry name" value="SAMD1_WH"/>
    <property type="match status" value="1"/>
</dbReference>
<evidence type="ECO:0000256" key="4">
    <source>
        <dbReference type="ARBA" id="ARBA00023242"/>
    </source>
</evidence>